<dbReference type="Pfam" id="PF12796">
    <property type="entry name" value="Ank_2"/>
    <property type="match status" value="1"/>
</dbReference>
<accession>A0A2P5CHB6</accession>
<evidence type="ECO:0000256" key="6">
    <source>
        <dbReference type="ARBA" id="ARBA00023136"/>
    </source>
</evidence>
<dbReference type="EMBL" id="JXTB01000131">
    <property type="protein sequence ID" value="PON60365.1"/>
    <property type="molecule type" value="Genomic_DNA"/>
</dbReference>
<evidence type="ECO:0000256" key="2">
    <source>
        <dbReference type="ARBA" id="ARBA00022692"/>
    </source>
</evidence>
<feature type="repeat" description="ANK" evidence="7">
    <location>
        <begin position="77"/>
        <end position="97"/>
    </location>
</feature>
<reference evidence="11" key="1">
    <citation type="submission" date="2016-06" db="EMBL/GenBank/DDBJ databases">
        <title>Parallel loss of symbiosis genes in relatives of nitrogen-fixing non-legume Parasponia.</title>
        <authorList>
            <person name="Van Velzen R."/>
            <person name="Holmer R."/>
            <person name="Bu F."/>
            <person name="Rutten L."/>
            <person name="Van Zeijl A."/>
            <person name="Liu W."/>
            <person name="Santuari L."/>
            <person name="Cao Q."/>
            <person name="Sharma T."/>
            <person name="Shen D."/>
            <person name="Roswanjaya Y."/>
            <person name="Wardhani T."/>
            <person name="Kalhor M.S."/>
            <person name="Jansen J."/>
            <person name="Van den Hoogen J."/>
            <person name="Gungor B."/>
            <person name="Hartog M."/>
            <person name="Hontelez J."/>
            <person name="Verver J."/>
            <person name="Yang W.-C."/>
            <person name="Schijlen E."/>
            <person name="Repin R."/>
            <person name="Schilthuizen M."/>
            <person name="Schranz E."/>
            <person name="Heidstra R."/>
            <person name="Miyata K."/>
            <person name="Fedorova E."/>
            <person name="Kohlen W."/>
            <person name="Bisseling T."/>
            <person name="Smit S."/>
            <person name="Geurts R."/>
        </authorList>
    </citation>
    <scope>NUCLEOTIDE SEQUENCE [LARGE SCALE GENOMIC DNA]</scope>
    <source>
        <strain evidence="11">cv. WU1-14</strain>
    </source>
</reference>
<evidence type="ECO:0000256" key="4">
    <source>
        <dbReference type="ARBA" id="ARBA00022989"/>
    </source>
</evidence>
<keyword evidence="11" id="KW-1185">Reference proteome</keyword>
<dbReference type="PANTHER" id="PTHR24186">
    <property type="entry name" value="PROTEIN PHOSPHATASE 1 REGULATORY SUBUNIT"/>
    <property type="match status" value="1"/>
</dbReference>
<evidence type="ECO:0000259" key="9">
    <source>
        <dbReference type="Pfam" id="PF13962"/>
    </source>
</evidence>
<dbReference type="SUPFAM" id="SSF48403">
    <property type="entry name" value="Ankyrin repeat"/>
    <property type="match status" value="1"/>
</dbReference>
<dbReference type="OrthoDB" id="341259at2759"/>
<feature type="transmembrane region" description="Helical" evidence="8">
    <location>
        <begin position="296"/>
        <end position="319"/>
    </location>
</feature>
<dbReference type="Proteomes" id="UP000237105">
    <property type="component" value="Unassembled WGS sequence"/>
</dbReference>
<proteinExistence type="predicted"/>
<evidence type="ECO:0000256" key="5">
    <source>
        <dbReference type="ARBA" id="ARBA00023043"/>
    </source>
</evidence>
<dbReference type="Gene3D" id="1.25.40.20">
    <property type="entry name" value="Ankyrin repeat-containing domain"/>
    <property type="match status" value="1"/>
</dbReference>
<feature type="transmembrane region" description="Helical" evidence="8">
    <location>
        <begin position="260"/>
        <end position="284"/>
    </location>
</feature>
<dbReference type="PANTHER" id="PTHR24186:SF38">
    <property type="entry name" value="ANKYRIN REPEAT FAMILY PROTEIN"/>
    <property type="match status" value="1"/>
</dbReference>
<name>A0A2P5CHB6_PARAD</name>
<dbReference type="PROSITE" id="PS50297">
    <property type="entry name" value="ANK_REP_REGION"/>
    <property type="match status" value="1"/>
</dbReference>
<keyword evidence="2 8" id="KW-0812">Transmembrane</keyword>
<dbReference type="PROSITE" id="PS50088">
    <property type="entry name" value="ANK_REPEAT"/>
    <property type="match status" value="1"/>
</dbReference>
<protein>
    <submittedName>
        <fullName evidence="10">Transmembrane protein</fullName>
    </submittedName>
</protein>
<dbReference type="Pfam" id="PF13962">
    <property type="entry name" value="PGG"/>
    <property type="match status" value="1"/>
</dbReference>
<dbReference type="AlphaFoldDB" id="A0A2P5CHB6"/>
<evidence type="ECO:0000256" key="7">
    <source>
        <dbReference type="PROSITE-ProRule" id="PRU00023"/>
    </source>
</evidence>
<dbReference type="InterPro" id="IPR026961">
    <property type="entry name" value="PGG_dom"/>
</dbReference>
<comment type="caution">
    <text evidence="10">The sequence shown here is derived from an EMBL/GenBank/DDBJ whole genome shotgun (WGS) entry which is preliminary data.</text>
</comment>
<dbReference type="InterPro" id="IPR036770">
    <property type="entry name" value="Ankyrin_rpt-contain_sf"/>
</dbReference>
<dbReference type="GO" id="GO:0005886">
    <property type="term" value="C:plasma membrane"/>
    <property type="evidence" value="ECO:0007669"/>
    <property type="project" value="TreeGrafter"/>
</dbReference>
<evidence type="ECO:0000256" key="8">
    <source>
        <dbReference type="SAM" id="Phobius"/>
    </source>
</evidence>
<keyword evidence="5 7" id="KW-0040">ANK repeat</keyword>
<dbReference type="InterPro" id="IPR002110">
    <property type="entry name" value="Ankyrin_rpt"/>
</dbReference>
<feature type="domain" description="PGG" evidence="9">
    <location>
        <begin position="221"/>
        <end position="309"/>
    </location>
</feature>
<evidence type="ECO:0000256" key="1">
    <source>
        <dbReference type="ARBA" id="ARBA00004141"/>
    </source>
</evidence>
<gene>
    <name evidence="10" type="ORF">PanWU01x14_153510</name>
</gene>
<keyword evidence="6 8" id="KW-0472">Membrane</keyword>
<comment type="subcellular location">
    <subcellularLocation>
        <location evidence="1">Membrane</location>
        <topology evidence="1">Multi-pass membrane protein</topology>
    </subcellularLocation>
</comment>
<keyword evidence="3" id="KW-0677">Repeat</keyword>
<evidence type="ECO:0000313" key="11">
    <source>
        <dbReference type="Proteomes" id="UP000237105"/>
    </source>
</evidence>
<evidence type="ECO:0000313" key="10">
    <source>
        <dbReference type="EMBL" id="PON60365.1"/>
    </source>
</evidence>
<evidence type="ECO:0000256" key="3">
    <source>
        <dbReference type="ARBA" id="ARBA00022737"/>
    </source>
</evidence>
<dbReference type="SMART" id="SM00248">
    <property type="entry name" value="ANK"/>
    <property type="match status" value="3"/>
</dbReference>
<feature type="transmembrane region" description="Helical" evidence="8">
    <location>
        <begin position="221"/>
        <end position="240"/>
    </location>
</feature>
<organism evidence="10 11">
    <name type="scientific">Parasponia andersonii</name>
    <name type="common">Sponia andersonii</name>
    <dbReference type="NCBI Taxonomy" id="3476"/>
    <lineage>
        <taxon>Eukaryota</taxon>
        <taxon>Viridiplantae</taxon>
        <taxon>Streptophyta</taxon>
        <taxon>Embryophyta</taxon>
        <taxon>Tracheophyta</taxon>
        <taxon>Spermatophyta</taxon>
        <taxon>Magnoliopsida</taxon>
        <taxon>eudicotyledons</taxon>
        <taxon>Gunneridae</taxon>
        <taxon>Pentapetalae</taxon>
        <taxon>rosids</taxon>
        <taxon>fabids</taxon>
        <taxon>Rosales</taxon>
        <taxon>Cannabaceae</taxon>
        <taxon>Parasponia</taxon>
    </lineage>
</organism>
<feature type="transmembrane region" description="Helical" evidence="8">
    <location>
        <begin position="339"/>
        <end position="358"/>
    </location>
</feature>
<sequence length="382" mass="42780">MNAFHIAVKHGCLRVVEACLRIHPGILQEKIFNGKNVLHLVIESEEISGAKRMEMLKFLLKIPYVSLGLIFNSQDSVGDTPLHVATQKGDIKIVKELAKIDKVNGKIKNNNGYKALNLVDSLDIHVEQKITLIKSLAVLQMTTQYYSAEQLRGKKTEKKVEGRIEKVKGWKEKEAKLKAKLKEKKKEDEEDSDGGTDDKIVNIKPRISGVGKSSKVKGIELHMLLMGLIFIAGLTCIFQTPGGYDSKGLPNLKDEKEFKAFYITIWLCLQASFSSIFLTSVSYVSPFPNIIYRLGLVRGFLAVLCMMVSIQLIMALAQVKVKVKVIISNFFTPKNPCHIALLLSPCLLVLLYLIHVSLDWYVRRNFIKGVPSLQVAGAKDQE</sequence>
<dbReference type="STRING" id="3476.A0A2P5CHB6"/>
<keyword evidence="4 8" id="KW-1133">Transmembrane helix</keyword>